<feature type="signal peptide" evidence="1">
    <location>
        <begin position="1"/>
        <end position="16"/>
    </location>
</feature>
<sequence length="190" mass="21469">MLKFLLILGVISFVQGCTPLIEHDQNKYCRSMYAFTATVLSSEERNVEAVFKIRVNENIKMVLGYPREIVTVYGRGTLHSCGPTKLDKNKEYFLYVSVNDATTNKPIINQFHEASFANITRVNSYVCSCTVVVNLPWQPIPESLRPARDTCIITPDEFDWSFERGYCARRGDRSGSGPCKWIAPKTAACP</sequence>
<protein>
    <recommendedName>
        <fullName evidence="2">Netrin module non-TIMP type domain-containing protein</fullName>
    </recommendedName>
</protein>
<dbReference type="SUPFAM" id="SSF50242">
    <property type="entry name" value="TIMP-like"/>
    <property type="match status" value="1"/>
</dbReference>
<dbReference type="InterPro" id="IPR008993">
    <property type="entry name" value="TIMP-like_OB-fold"/>
</dbReference>
<dbReference type="EnsemblMetazoa" id="G17757.1">
    <property type="protein sequence ID" value="G17757.1:cds"/>
    <property type="gene ID" value="G17757"/>
</dbReference>
<dbReference type="PROSITE" id="PS51257">
    <property type="entry name" value="PROKAR_LIPOPROTEIN"/>
    <property type="match status" value="1"/>
</dbReference>
<dbReference type="EnsemblMetazoa" id="G17757.2">
    <property type="protein sequence ID" value="G17757.2:cds"/>
    <property type="gene ID" value="G17757"/>
</dbReference>
<feature type="domain" description="Netrin module non-TIMP type" evidence="2">
    <location>
        <begin position="26"/>
        <end position="102"/>
    </location>
</feature>
<keyword evidence="4" id="KW-1185">Reference proteome</keyword>
<keyword evidence="1" id="KW-0732">Signal</keyword>
<evidence type="ECO:0000313" key="4">
    <source>
        <dbReference type="Proteomes" id="UP000005408"/>
    </source>
</evidence>
<dbReference type="InterPro" id="IPR018933">
    <property type="entry name" value="Netrin_module_non-TIMP"/>
</dbReference>
<evidence type="ECO:0000256" key="1">
    <source>
        <dbReference type="SAM" id="SignalP"/>
    </source>
</evidence>
<feature type="chain" id="PRO_5042431017" description="Netrin module non-TIMP type domain-containing protein" evidence="1">
    <location>
        <begin position="17"/>
        <end position="190"/>
    </location>
</feature>
<reference evidence="3" key="1">
    <citation type="submission" date="2022-08" db="UniProtKB">
        <authorList>
            <consortium name="EnsemblMetazoa"/>
        </authorList>
    </citation>
    <scope>IDENTIFICATION</scope>
    <source>
        <strain evidence="3">05x7-T-G4-1.051#20</strain>
    </source>
</reference>
<accession>A0A8W8JBS5</accession>
<dbReference type="Pfam" id="PF01759">
    <property type="entry name" value="NTR"/>
    <property type="match status" value="1"/>
</dbReference>
<evidence type="ECO:0000259" key="2">
    <source>
        <dbReference type="Pfam" id="PF01759"/>
    </source>
</evidence>
<dbReference type="Gene3D" id="2.40.50.120">
    <property type="match status" value="1"/>
</dbReference>
<dbReference type="Proteomes" id="UP000005408">
    <property type="component" value="Unassembled WGS sequence"/>
</dbReference>
<organism evidence="3 4">
    <name type="scientific">Magallana gigas</name>
    <name type="common">Pacific oyster</name>
    <name type="synonym">Crassostrea gigas</name>
    <dbReference type="NCBI Taxonomy" id="29159"/>
    <lineage>
        <taxon>Eukaryota</taxon>
        <taxon>Metazoa</taxon>
        <taxon>Spiralia</taxon>
        <taxon>Lophotrochozoa</taxon>
        <taxon>Mollusca</taxon>
        <taxon>Bivalvia</taxon>
        <taxon>Autobranchia</taxon>
        <taxon>Pteriomorphia</taxon>
        <taxon>Ostreida</taxon>
        <taxon>Ostreoidea</taxon>
        <taxon>Ostreidae</taxon>
        <taxon>Magallana</taxon>
    </lineage>
</organism>
<dbReference type="AlphaFoldDB" id="A0A8W8JBS5"/>
<evidence type="ECO:0000313" key="3">
    <source>
        <dbReference type="EnsemblMetazoa" id="G17757.1:cds"/>
    </source>
</evidence>
<proteinExistence type="predicted"/>
<name>A0A8W8JBS5_MAGGI</name>